<evidence type="ECO:0008006" key="3">
    <source>
        <dbReference type="Google" id="ProtNLM"/>
    </source>
</evidence>
<sequence length="56" mass="6221">MSRSLTSYVYLSPEEASEFYELVLAGDVAVLTSDDGHIKIHVQLGHDEDPLVSEEQ</sequence>
<evidence type="ECO:0000313" key="2">
    <source>
        <dbReference type="Proteomes" id="UP001499854"/>
    </source>
</evidence>
<proteinExistence type="predicted"/>
<comment type="caution">
    <text evidence="1">The sequence shown here is derived from an EMBL/GenBank/DDBJ whole genome shotgun (WGS) entry which is preliminary data.</text>
</comment>
<keyword evidence="2" id="KW-1185">Reference proteome</keyword>
<organism evidence="1 2">
    <name type="scientific">Catenulispora subtropica</name>
    <dbReference type="NCBI Taxonomy" id="450798"/>
    <lineage>
        <taxon>Bacteria</taxon>
        <taxon>Bacillati</taxon>
        <taxon>Actinomycetota</taxon>
        <taxon>Actinomycetes</taxon>
        <taxon>Catenulisporales</taxon>
        <taxon>Catenulisporaceae</taxon>
        <taxon>Catenulispora</taxon>
    </lineage>
</organism>
<protein>
    <recommendedName>
        <fullName evidence="3">Glyoxalase/bleomycin resistance protein/dioxygenase</fullName>
    </recommendedName>
</protein>
<dbReference type="EMBL" id="BAAAQM010000011">
    <property type="protein sequence ID" value="GAA1966552.1"/>
    <property type="molecule type" value="Genomic_DNA"/>
</dbReference>
<gene>
    <name evidence="1" type="ORF">GCM10009838_25400</name>
</gene>
<dbReference type="Proteomes" id="UP001499854">
    <property type="component" value="Unassembled WGS sequence"/>
</dbReference>
<name>A0ABN2RBG8_9ACTN</name>
<accession>A0ABN2RBG8</accession>
<evidence type="ECO:0000313" key="1">
    <source>
        <dbReference type="EMBL" id="GAA1966552.1"/>
    </source>
</evidence>
<reference evidence="1 2" key="1">
    <citation type="journal article" date="2019" name="Int. J. Syst. Evol. Microbiol.">
        <title>The Global Catalogue of Microorganisms (GCM) 10K type strain sequencing project: providing services to taxonomists for standard genome sequencing and annotation.</title>
        <authorList>
            <consortium name="The Broad Institute Genomics Platform"/>
            <consortium name="The Broad Institute Genome Sequencing Center for Infectious Disease"/>
            <person name="Wu L."/>
            <person name="Ma J."/>
        </authorList>
    </citation>
    <scope>NUCLEOTIDE SEQUENCE [LARGE SCALE GENOMIC DNA]</scope>
    <source>
        <strain evidence="1 2">JCM 16013</strain>
    </source>
</reference>
<dbReference type="RefSeq" id="WP_344657166.1">
    <property type="nucleotide sequence ID" value="NZ_BAAAQM010000011.1"/>
</dbReference>